<dbReference type="EMBL" id="SMFR01000002">
    <property type="protein sequence ID" value="TCJ97706.1"/>
    <property type="molecule type" value="Genomic_DNA"/>
</dbReference>
<accession>A0A4R1FQZ9</accession>
<proteinExistence type="predicted"/>
<name>A0A4R1FQZ9_9NOCA</name>
<keyword evidence="2" id="KW-1133">Transmembrane helix</keyword>
<evidence type="ECO:0000256" key="2">
    <source>
        <dbReference type="SAM" id="Phobius"/>
    </source>
</evidence>
<evidence type="ECO:0000313" key="4">
    <source>
        <dbReference type="Proteomes" id="UP000294856"/>
    </source>
</evidence>
<dbReference type="InterPro" id="IPR025519">
    <property type="entry name" value="DUF4407"/>
</dbReference>
<sequence length="422" mass="46485">MFSRFLLSLVGIREDILEQAPSDRARYLSLGAILLGTATIAAVSMTFAIRMAARAPLPLAVLLGIGWGAFILVLDRAMVIGMSKQRGWVRTTVMVVPRVGLAFLLGVVVSTPIVLQIFDREIQTQIKVEQSRSESDYQRDLAADPAYLTIPDLEKKVAELSATASRDPAVIDRNPAVQQAQAAYDQASVELSQAVKDETCERAGWNCPNSTGVEGIGEAARAAMDARQEKQRVVDQKLAILNKAKADAKAAEDINAVSAQAELQRVQPELNRLRAARDGKTDAYRVKSADSDGLAARLDALDTLSDTSPSVNRMRWVLWATFLAIELLPVLLKLLQTIGGETSYERLSRLSDESDERAAQARIAQEENRVALAREMDADREYLDARDQLNRRRTEGWPDRQPEDDDDRAARARVDSTSRTGL</sequence>
<evidence type="ECO:0000313" key="3">
    <source>
        <dbReference type="EMBL" id="TCJ97706.1"/>
    </source>
</evidence>
<dbReference type="AlphaFoldDB" id="A0A4R1FQZ9"/>
<feature type="region of interest" description="Disordered" evidence="1">
    <location>
        <begin position="383"/>
        <end position="422"/>
    </location>
</feature>
<reference evidence="3 4" key="1">
    <citation type="submission" date="2019-03" db="EMBL/GenBank/DDBJ databases">
        <title>Genomic Encyclopedia of Type Strains, Phase IV (KMG-IV): sequencing the most valuable type-strain genomes for metagenomic binning, comparative biology and taxonomic classification.</title>
        <authorList>
            <person name="Goeker M."/>
        </authorList>
    </citation>
    <scope>NUCLEOTIDE SEQUENCE [LARGE SCALE GENOMIC DNA]</scope>
    <source>
        <strain evidence="3 4">DSM 44684</strain>
    </source>
</reference>
<feature type="transmembrane region" description="Helical" evidence="2">
    <location>
        <begin position="55"/>
        <end position="74"/>
    </location>
</feature>
<gene>
    <name evidence="3" type="ORF">DFR71_3754</name>
</gene>
<comment type="caution">
    <text evidence="3">The sequence shown here is derived from an EMBL/GenBank/DDBJ whole genome shotgun (WGS) entry which is preliminary data.</text>
</comment>
<keyword evidence="4" id="KW-1185">Reference proteome</keyword>
<protein>
    <submittedName>
        <fullName evidence="3">Uncharacterized protein DUF4407</fullName>
    </submittedName>
</protein>
<feature type="transmembrane region" description="Helical" evidence="2">
    <location>
        <begin position="95"/>
        <end position="118"/>
    </location>
</feature>
<feature type="compositionally biased region" description="Basic and acidic residues" evidence="1">
    <location>
        <begin position="383"/>
        <end position="401"/>
    </location>
</feature>
<dbReference type="Proteomes" id="UP000294856">
    <property type="component" value="Unassembled WGS sequence"/>
</dbReference>
<dbReference type="Pfam" id="PF14362">
    <property type="entry name" value="DUF4407"/>
    <property type="match status" value="1"/>
</dbReference>
<keyword evidence="2" id="KW-0472">Membrane</keyword>
<feature type="transmembrane region" description="Helical" evidence="2">
    <location>
        <begin position="27"/>
        <end position="49"/>
    </location>
</feature>
<keyword evidence="2" id="KW-0812">Transmembrane</keyword>
<dbReference type="STRING" id="1210063.GCA_001612665_01411"/>
<organism evidence="3 4">
    <name type="scientific">Nocardia alba</name>
    <dbReference type="NCBI Taxonomy" id="225051"/>
    <lineage>
        <taxon>Bacteria</taxon>
        <taxon>Bacillati</taxon>
        <taxon>Actinomycetota</taxon>
        <taxon>Actinomycetes</taxon>
        <taxon>Mycobacteriales</taxon>
        <taxon>Nocardiaceae</taxon>
        <taxon>Nocardia</taxon>
    </lineage>
</organism>
<evidence type="ECO:0000256" key="1">
    <source>
        <dbReference type="SAM" id="MobiDB-lite"/>
    </source>
</evidence>